<reference evidence="9 10" key="1">
    <citation type="submission" date="2006-09" db="EMBL/GenBank/DDBJ databases">
        <authorList>
            <person name="Emerson D."/>
            <person name="Ferriera S."/>
            <person name="Johnson J."/>
            <person name="Kravitz S."/>
            <person name="Halpern A."/>
            <person name="Remington K."/>
            <person name="Beeson K."/>
            <person name="Tran B."/>
            <person name="Rogers Y.-H."/>
            <person name="Friedman R."/>
            <person name="Venter J.C."/>
        </authorList>
    </citation>
    <scope>NUCLEOTIDE SEQUENCE [LARGE SCALE GENOMIC DNA]</scope>
    <source>
        <strain evidence="9 10">PV-1</strain>
    </source>
</reference>
<evidence type="ECO:0000256" key="5">
    <source>
        <dbReference type="ARBA" id="ARBA00022989"/>
    </source>
</evidence>
<keyword evidence="10" id="KW-1185">Reference proteome</keyword>
<name>Q0F1M1_9PROT</name>
<evidence type="ECO:0000256" key="2">
    <source>
        <dbReference type="ARBA" id="ARBA00006143"/>
    </source>
</evidence>
<dbReference type="AlphaFoldDB" id="Q0F1M1"/>
<organism evidence="9 10">
    <name type="scientific">Mariprofundus ferrooxydans PV-1</name>
    <dbReference type="NCBI Taxonomy" id="314345"/>
    <lineage>
        <taxon>Bacteria</taxon>
        <taxon>Pseudomonadati</taxon>
        <taxon>Pseudomonadota</taxon>
        <taxon>Candidatius Mariprofundia</taxon>
        <taxon>Mariprofundales</taxon>
        <taxon>Mariprofundaceae</taxon>
        <taxon>Mariprofundus</taxon>
    </lineage>
</organism>
<evidence type="ECO:0000256" key="3">
    <source>
        <dbReference type="ARBA" id="ARBA00022692"/>
    </source>
</evidence>
<evidence type="ECO:0000256" key="7">
    <source>
        <dbReference type="SAM" id="Phobius"/>
    </source>
</evidence>
<comment type="similarity">
    <text evidence="2">Belongs to the DsbD family.</text>
</comment>
<dbReference type="GO" id="GO:0017004">
    <property type="term" value="P:cytochrome complex assembly"/>
    <property type="evidence" value="ECO:0007669"/>
    <property type="project" value="UniProtKB-KW"/>
</dbReference>
<comment type="caution">
    <text evidence="9">The sequence shown here is derived from an EMBL/GenBank/DDBJ whole genome shotgun (WGS) entry which is preliminary data.</text>
</comment>
<evidence type="ECO:0000256" key="6">
    <source>
        <dbReference type="ARBA" id="ARBA00023136"/>
    </source>
</evidence>
<dbReference type="Proteomes" id="UP000005297">
    <property type="component" value="Unassembled WGS sequence"/>
</dbReference>
<dbReference type="eggNOG" id="COG0785">
    <property type="taxonomic scope" value="Bacteria"/>
</dbReference>
<evidence type="ECO:0000256" key="1">
    <source>
        <dbReference type="ARBA" id="ARBA00004141"/>
    </source>
</evidence>
<keyword evidence="3 7" id="KW-0812">Transmembrane</keyword>
<feature type="transmembrane region" description="Helical" evidence="7">
    <location>
        <begin position="170"/>
        <end position="191"/>
    </location>
</feature>
<comment type="subcellular location">
    <subcellularLocation>
        <location evidence="1">Membrane</location>
        <topology evidence="1">Multi-pass membrane protein</topology>
    </subcellularLocation>
</comment>
<feature type="transmembrane region" description="Helical" evidence="7">
    <location>
        <begin position="211"/>
        <end position="236"/>
    </location>
</feature>
<dbReference type="InterPro" id="IPR051790">
    <property type="entry name" value="Cytochrome_c-biogenesis_DsbD"/>
</dbReference>
<evidence type="ECO:0000259" key="8">
    <source>
        <dbReference type="Pfam" id="PF02683"/>
    </source>
</evidence>
<proteinExistence type="inferred from homology"/>
<evidence type="ECO:0000256" key="4">
    <source>
        <dbReference type="ARBA" id="ARBA00022748"/>
    </source>
</evidence>
<evidence type="ECO:0000313" key="9">
    <source>
        <dbReference type="EMBL" id="EAU55170.1"/>
    </source>
</evidence>
<dbReference type="PANTHER" id="PTHR31272">
    <property type="entry name" value="CYTOCHROME C-TYPE BIOGENESIS PROTEIN HI_1454-RELATED"/>
    <property type="match status" value="1"/>
</dbReference>
<dbReference type="OrthoDB" id="9803065at2"/>
<dbReference type="HOGENOM" id="CLU_053225_2_0_0"/>
<keyword evidence="5 7" id="KW-1133">Transmembrane helix</keyword>
<dbReference type="RefSeq" id="WP_009849634.1">
    <property type="nucleotide sequence ID" value="NZ_DS022294.1"/>
</dbReference>
<dbReference type="EMBL" id="AATS01000003">
    <property type="protein sequence ID" value="EAU55170.1"/>
    <property type="molecule type" value="Genomic_DNA"/>
</dbReference>
<protein>
    <submittedName>
        <fullName evidence="9">Putative cytochrome c-type biogenesis protein</fullName>
    </submittedName>
</protein>
<feature type="domain" description="Cytochrome C biogenesis protein transmembrane" evidence="8">
    <location>
        <begin position="4"/>
        <end position="223"/>
    </location>
</feature>
<feature type="transmembrane region" description="Helical" evidence="7">
    <location>
        <begin position="134"/>
        <end position="158"/>
    </location>
</feature>
<feature type="transmembrane region" description="Helical" evidence="7">
    <location>
        <begin position="94"/>
        <end position="114"/>
    </location>
</feature>
<keyword evidence="6 7" id="KW-0472">Membrane</keyword>
<dbReference type="GO" id="GO:0016020">
    <property type="term" value="C:membrane"/>
    <property type="evidence" value="ECO:0007669"/>
    <property type="project" value="UniProtKB-SubCell"/>
</dbReference>
<accession>Q0F1M1</accession>
<gene>
    <name evidence="9" type="ORF">SPV1_10576</name>
</gene>
<dbReference type="InterPro" id="IPR003834">
    <property type="entry name" value="Cyt_c_assmbl_TM_dom"/>
</dbReference>
<dbReference type="InParanoid" id="Q0F1M1"/>
<sequence>MIEVTLAGALIAGLLSFLSPCVLPLVPAYLSYISGVSVNELRQQDDEAASVRRHALAQSLWFVGGFSLIFIALGASATLLGQWMMAHMEMLGKIAGSIIVIFGLHYAGLIRIPLLMMEARFEAGGVNARHGMGALILGAAFAFGWTPCIGPILGAILAVAGAQSEMTRGIALLAVYSLGLAIPFLLAALATDSFLRWSQRFKHHLAMVEKVSGVLLIIVGLLIFFGSFNIVSGWIIDWFPALADIEGAFASVPK</sequence>
<dbReference type="Pfam" id="PF02683">
    <property type="entry name" value="DsbD_TM"/>
    <property type="match status" value="1"/>
</dbReference>
<evidence type="ECO:0000313" key="10">
    <source>
        <dbReference type="Proteomes" id="UP000005297"/>
    </source>
</evidence>
<dbReference type="PANTHER" id="PTHR31272:SF4">
    <property type="entry name" value="CYTOCHROME C-TYPE BIOGENESIS PROTEIN HI_1454-RELATED"/>
    <property type="match status" value="1"/>
</dbReference>
<feature type="transmembrane region" description="Helical" evidence="7">
    <location>
        <begin position="60"/>
        <end position="82"/>
    </location>
</feature>
<keyword evidence="4" id="KW-0201">Cytochrome c-type biogenesis</keyword>